<dbReference type="InterPro" id="IPR001708">
    <property type="entry name" value="YidC/ALB3/OXA1/COX18"/>
</dbReference>
<keyword evidence="7" id="KW-1185">Reference proteome</keyword>
<sequence>MLARQALGCQPFLRLPPQLRTTLYRRSLRPFYSSPIHQFQYPDLVAYLDLACAVPHATLTTLHATGLPWVVVLPLSAFLIRGLVLVPALSIPSRRAQQRWLNIHPLKSAWTNAIRKLVLMESGEKGPSYVEREVQKKSLAKMSELHRQFRTGWIRRLAPVLVQFPVFLCLAETVRRM</sequence>
<reference evidence="6" key="1">
    <citation type="submission" date="2022-10" db="EMBL/GenBank/DDBJ databases">
        <title>Culturing micro-colonial fungi from biological soil crusts in the Mojave desert and describing Neophaeococcomyces mojavensis, and introducing the new genera and species Taxawa tesnikishii.</title>
        <authorList>
            <person name="Kurbessoian T."/>
            <person name="Stajich J.E."/>
        </authorList>
    </citation>
    <scope>NUCLEOTIDE SEQUENCE</scope>
    <source>
        <strain evidence="6">TK_1</strain>
    </source>
</reference>
<organism evidence="6 7">
    <name type="scientific">Coniosporium apollinis</name>
    <dbReference type="NCBI Taxonomy" id="61459"/>
    <lineage>
        <taxon>Eukaryota</taxon>
        <taxon>Fungi</taxon>
        <taxon>Dikarya</taxon>
        <taxon>Ascomycota</taxon>
        <taxon>Pezizomycotina</taxon>
        <taxon>Dothideomycetes</taxon>
        <taxon>Dothideomycetes incertae sedis</taxon>
        <taxon>Coniosporium</taxon>
    </lineage>
</organism>
<keyword evidence="5" id="KW-0472">Membrane</keyword>
<comment type="subcellular location">
    <subcellularLocation>
        <location evidence="1">Membrane</location>
        <topology evidence="1">Multi-pass membrane protein</topology>
    </subcellularLocation>
</comment>
<evidence type="ECO:0000256" key="5">
    <source>
        <dbReference type="ARBA" id="ARBA00023136"/>
    </source>
</evidence>
<evidence type="ECO:0000256" key="3">
    <source>
        <dbReference type="ARBA" id="ARBA00022692"/>
    </source>
</evidence>
<evidence type="ECO:0000313" key="7">
    <source>
        <dbReference type="Proteomes" id="UP001172684"/>
    </source>
</evidence>
<evidence type="ECO:0000256" key="2">
    <source>
        <dbReference type="ARBA" id="ARBA00009877"/>
    </source>
</evidence>
<comment type="similarity">
    <text evidence="2">Belongs to the OXA1/ALB3/YidC family.</text>
</comment>
<dbReference type="PANTHER" id="PTHR12428:SF65">
    <property type="entry name" value="CYTOCHROME C OXIDASE ASSEMBLY PROTEIN COX18, MITOCHONDRIAL"/>
    <property type="match status" value="1"/>
</dbReference>
<gene>
    <name evidence="6" type="ORF">H2201_008644</name>
</gene>
<protein>
    <recommendedName>
        <fullName evidence="8">Letm1 RBD domain-containing protein</fullName>
    </recommendedName>
</protein>
<evidence type="ECO:0000256" key="1">
    <source>
        <dbReference type="ARBA" id="ARBA00004141"/>
    </source>
</evidence>
<keyword evidence="3" id="KW-0812">Transmembrane</keyword>
<proteinExistence type="inferred from homology"/>
<evidence type="ECO:0000256" key="4">
    <source>
        <dbReference type="ARBA" id="ARBA00022989"/>
    </source>
</evidence>
<evidence type="ECO:0000313" key="6">
    <source>
        <dbReference type="EMBL" id="KAJ9656093.1"/>
    </source>
</evidence>
<accession>A0ABQ9NIV8</accession>
<name>A0ABQ9NIV8_9PEZI</name>
<keyword evidence="4" id="KW-1133">Transmembrane helix</keyword>
<dbReference type="PANTHER" id="PTHR12428">
    <property type="entry name" value="OXA1"/>
    <property type="match status" value="1"/>
</dbReference>
<dbReference type="Proteomes" id="UP001172684">
    <property type="component" value="Unassembled WGS sequence"/>
</dbReference>
<evidence type="ECO:0008006" key="8">
    <source>
        <dbReference type="Google" id="ProtNLM"/>
    </source>
</evidence>
<comment type="caution">
    <text evidence="6">The sequence shown here is derived from an EMBL/GenBank/DDBJ whole genome shotgun (WGS) entry which is preliminary data.</text>
</comment>
<dbReference type="EMBL" id="JAPDRL010000138">
    <property type="protein sequence ID" value="KAJ9656093.1"/>
    <property type="molecule type" value="Genomic_DNA"/>
</dbReference>